<comment type="caution">
    <text evidence="3">The sequence shown here is derived from an EMBL/GenBank/DDBJ whole genome shotgun (WGS) entry which is preliminary data.</text>
</comment>
<feature type="compositionally biased region" description="Basic residues" evidence="2">
    <location>
        <begin position="133"/>
        <end position="146"/>
    </location>
</feature>
<feature type="compositionally biased region" description="Low complexity" evidence="2">
    <location>
        <begin position="147"/>
        <end position="163"/>
    </location>
</feature>
<keyword evidence="1" id="KW-0175">Coiled coil</keyword>
<feature type="region of interest" description="Disordered" evidence="2">
    <location>
        <begin position="78"/>
        <end position="97"/>
    </location>
</feature>
<protein>
    <submittedName>
        <fullName evidence="3">Uncharacterized protein</fullName>
    </submittedName>
</protein>
<dbReference type="EMBL" id="NBCO01000011">
    <property type="protein sequence ID" value="ORC89749.1"/>
    <property type="molecule type" value="Genomic_DNA"/>
</dbReference>
<evidence type="ECO:0000313" key="3">
    <source>
        <dbReference type="EMBL" id="ORC89749.1"/>
    </source>
</evidence>
<dbReference type="VEuPathDB" id="TriTrypDB:TM35_000112830"/>
<dbReference type="OrthoDB" id="246190at2759"/>
<name>A0A1X0NZV8_9TRYP</name>
<keyword evidence="4" id="KW-1185">Reference proteome</keyword>
<gene>
    <name evidence="3" type="ORF">TM35_000112830</name>
</gene>
<proteinExistence type="predicted"/>
<dbReference type="RefSeq" id="XP_028883815.1">
    <property type="nucleotide sequence ID" value="XM_029024992.1"/>
</dbReference>
<feature type="compositionally biased region" description="Polar residues" evidence="2">
    <location>
        <begin position="223"/>
        <end position="242"/>
    </location>
</feature>
<dbReference type="GeneID" id="39984772"/>
<sequence>MSASPSSKMRNRMQELEDEVNFLREQNYHIQRLSDTYRERVSRLVAAIQFKSHTDTPLAFPTVKDLEDLVGRLRSRDIPQASSSSLSPPLECKETENTPKKLLSRENDDGLMQSTSSLSHLTAKEEENVKACKGGKSKSSGKKSKSPHTTTTTTTTTTEKNTSAQGAQRSIIARLTAENKNLASLVDTLKLHLSTATQVNSTLRKKLRSLSSFENSSHSSPSGQRYNANTAASNKSPGSSPLQKKLKNLEEENERLRSVVENGEQVMQEVLHYKTLLQRKGAEVEAIKRREENTMKELNSAREELSKATETIRSLGTALKLSKIREKRAVSAKGEVQKKKKEEQEQQQQESPYQVVEKEEQEKQEKQKQENQRMELFLSQKFTNDLTNYLSTLMTEHHTLYGEHLFLYFVIHLAFAQKIINGKKESILQTCIKESFDKNVMYESFMLLLDELIEQIRCDERNAFIKTTPLTSTLLNMDRNEKITGDTNFMGENKCKVFHLDSNTSEKLATLNIPFELRRSDIVEINDNTLVEEDEEEKETEKEIHYEGSHIATYFLPSAHHAMLDAATITLSPIQISRAVGRSLPVSPIYTNEYTETISPVLISRAVGTSPFNEVVCLPQVYSTPEKAEIKIDGSKQEE</sequence>
<feature type="region of interest" description="Disordered" evidence="2">
    <location>
        <begin position="212"/>
        <end position="243"/>
    </location>
</feature>
<feature type="region of interest" description="Disordered" evidence="2">
    <location>
        <begin position="331"/>
        <end position="368"/>
    </location>
</feature>
<evidence type="ECO:0000256" key="2">
    <source>
        <dbReference type="SAM" id="MobiDB-lite"/>
    </source>
</evidence>
<feature type="compositionally biased region" description="Basic and acidic residues" evidence="2">
    <location>
        <begin position="331"/>
        <end position="344"/>
    </location>
</feature>
<accession>A0A1X0NZV8</accession>
<evidence type="ECO:0000313" key="4">
    <source>
        <dbReference type="Proteomes" id="UP000192257"/>
    </source>
</evidence>
<dbReference type="Proteomes" id="UP000192257">
    <property type="component" value="Unassembled WGS sequence"/>
</dbReference>
<feature type="region of interest" description="Disordered" evidence="2">
    <location>
        <begin position="118"/>
        <end position="167"/>
    </location>
</feature>
<feature type="compositionally biased region" description="Basic and acidic residues" evidence="2">
    <location>
        <begin position="356"/>
        <end position="368"/>
    </location>
</feature>
<feature type="compositionally biased region" description="Low complexity" evidence="2">
    <location>
        <begin position="212"/>
        <end position="222"/>
    </location>
</feature>
<evidence type="ECO:0000256" key="1">
    <source>
        <dbReference type="SAM" id="Coils"/>
    </source>
</evidence>
<dbReference type="AlphaFoldDB" id="A0A1X0NZV8"/>
<feature type="coiled-coil region" evidence="1">
    <location>
        <begin position="6"/>
        <end position="33"/>
    </location>
</feature>
<reference evidence="3 4" key="1">
    <citation type="submission" date="2017-03" db="EMBL/GenBank/DDBJ databases">
        <title>An alternative strategy for trypanosome survival in the mammalian bloodstream revealed through genome and transcriptome analysis of the ubiquitous bovine parasite Trypanosoma (Megatrypanum) theileri.</title>
        <authorList>
            <person name="Kelly S."/>
            <person name="Ivens A."/>
            <person name="Mott A."/>
            <person name="O'Neill E."/>
            <person name="Emms D."/>
            <person name="Macleod O."/>
            <person name="Voorheis P."/>
            <person name="Matthews J."/>
            <person name="Matthews K."/>
            <person name="Carrington M."/>
        </authorList>
    </citation>
    <scope>NUCLEOTIDE SEQUENCE [LARGE SCALE GENOMIC DNA]</scope>
    <source>
        <strain evidence="3">Edinburgh</strain>
    </source>
</reference>
<organism evidence="3 4">
    <name type="scientific">Trypanosoma theileri</name>
    <dbReference type="NCBI Taxonomy" id="67003"/>
    <lineage>
        <taxon>Eukaryota</taxon>
        <taxon>Discoba</taxon>
        <taxon>Euglenozoa</taxon>
        <taxon>Kinetoplastea</taxon>
        <taxon>Metakinetoplastina</taxon>
        <taxon>Trypanosomatida</taxon>
        <taxon>Trypanosomatidae</taxon>
        <taxon>Trypanosoma</taxon>
    </lineage>
</organism>